<dbReference type="PROSITE" id="PS50283">
    <property type="entry name" value="NA_SOLUT_SYMP_3"/>
    <property type="match status" value="1"/>
</dbReference>
<evidence type="ECO:0000313" key="8">
    <source>
        <dbReference type="Proteomes" id="UP000701341"/>
    </source>
</evidence>
<evidence type="ECO:0000313" key="7">
    <source>
        <dbReference type="EMBL" id="KAF7525863.1"/>
    </source>
</evidence>
<dbReference type="GO" id="GO:0015204">
    <property type="term" value="F:urea transmembrane transporter activity"/>
    <property type="evidence" value="ECO:0007669"/>
    <property type="project" value="InterPro"/>
</dbReference>
<keyword evidence="8" id="KW-1185">Reference proteome</keyword>
<keyword evidence="3 6" id="KW-0812">Transmembrane</keyword>
<dbReference type="InterPro" id="IPR031155">
    <property type="entry name" value="DUR"/>
</dbReference>
<dbReference type="Proteomes" id="UP000701341">
    <property type="component" value="Unassembled WGS sequence"/>
</dbReference>
<gene>
    <name evidence="7" type="ORF">PCG10_004613</name>
</gene>
<feature type="transmembrane region" description="Helical" evidence="6">
    <location>
        <begin position="40"/>
        <end position="59"/>
    </location>
</feature>
<protein>
    <submittedName>
        <fullName evidence="7">Uncharacterized protein</fullName>
    </submittedName>
</protein>
<dbReference type="InterPro" id="IPR038377">
    <property type="entry name" value="Na/Glc_symporter_sf"/>
</dbReference>
<dbReference type="InterPro" id="IPR001734">
    <property type="entry name" value="Na/solute_symporter"/>
</dbReference>
<dbReference type="EMBL" id="JAAOZQ010000026">
    <property type="protein sequence ID" value="KAF7525863.1"/>
    <property type="molecule type" value="Genomic_DNA"/>
</dbReference>
<dbReference type="PANTHER" id="PTHR46154:SF1">
    <property type="entry name" value="ACTIVE TRANSPORTER, PUTATIVE (AFU_ORTHOLOGUE AFUA_1G17570)-RELATED"/>
    <property type="match status" value="1"/>
</dbReference>
<evidence type="ECO:0000256" key="6">
    <source>
        <dbReference type="SAM" id="Phobius"/>
    </source>
</evidence>
<comment type="subcellular location">
    <subcellularLocation>
        <location evidence="1">Membrane</location>
        <topology evidence="1">Multi-pass membrane protein</topology>
    </subcellularLocation>
</comment>
<accession>A0A9P5GPT2</accession>
<evidence type="ECO:0000256" key="2">
    <source>
        <dbReference type="ARBA" id="ARBA00006434"/>
    </source>
</evidence>
<dbReference type="Gene3D" id="1.20.1730.10">
    <property type="entry name" value="Sodium/glucose cotransporter"/>
    <property type="match status" value="1"/>
</dbReference>
<feature type="transmembrane region" description="Helical" evidence="6">
    <location>
        <begin position="130"/>
        <end position="154"/>
    </location>
</feature>
<proteinExistence type="inferred from homology"/>
<evidence type="ECO:0000256" key="5">
    <source>
        <dbReference type="ARBA" id="ARBA00023136"/>
    </source>
</evidence>
<organism evidence="7 8">
    <name type="scientific">Penicillium crustosum</name>
    <name type="common">Blue mold fungus</name>
    <dbReference type="NCBI Taxonomy" id="36656"/>
    <lineage>
        <taxon>Eukaryota</taxon>
        <taxon>Fungi</taxon>
        <taxon>Dikarya</taxon>
        <taxon>Ascomycota</taxon>
        <taxon>Pezizomycotina</taxon>
        <taxon>Eurotiomycetes</taxon>
        <taxon>Eurotiomycetidae</taxon>
        <taxon>Eurotiales</taxon>
        <taxon>Aspergillaceae</taxon>
        <taxon>Penicillium</taxon>
    </lineage>
</organism>
<comment type="caution">
    <text evidence="7">The sequence shown here is derived from an EMBL/GenBank/DDBJ whole genome shotgun (WGS) entry which is preliminary data.</text>
</comment>
<evidence type="ECO:0000256" key="4">
    <source>
        <dbReference type="ARBA" id="ARBA00022989"/>
    </source>
</evidence>
<feature type="transmembrane region" description="Helical" evidence="6">
    <location>
        <begin position="200"/>
        <end position="218"/>
    </location>
</feature>
<evidence type="ECO:0000256" key="3">
    <source>
        <dbReference type="ARBA" id="ARBA00022692"/>
    </source>
</evidence>
<keyword evidence="5 6" id="KW-0472">Membrane</keyword>
<comment type="similarity">
    <text evidence="2">Belongs to the sodium:solute symporter (SSF) (TC 2.A.21) family.</text>
</comment>
<dbReference type="AlphaFoldDB" id="A0A9P5GPT2"/>
<keyword evidence="4 6" id="KW-1133">Transmembrane helix</keyword>
<feature type="transmembrane region" description="Helical" evidence="6">
    <location>
        <begin position="230"/>
        <end position="256"/>
    </location>
</feature>
<sequence length="277" mass="30757">MTSTEVTNGLALPYAAIAVAGKGGAVATLLMTFMAVTSTLSAQVIAVSSIVAFDGYRTYFNKNATNQQVIFWSRVSVILFGLVAAGLTALFHYVGIDMGWTLYMIGLTVWLGTAHRFYGAVTVSSTGQTLPCMYGTVVSALSPLLYSVLITLIAPDDFDWKSMSNISLTIHPQNEITEITKDENEVGQDSEASQKRWSRYALIWAIATFFGHWVLWPLPMYAAKFVFSRGFFIAWVVVAEVWLWITLLTVGLFPLWDGRHRILLITRKLVHGRLENL</sequence>
<feature type="transmembrane region" description="Helical" evidence="6">
    <location>
        <begin position="100"/>
        <end position="118"/>
    </location>
</feature>
<name>A0A9P5GPT2_PENCR</name>
<dbReference type="PANTHER" id="PTHR46154">
    <property type="match status" value="1"/>
</dbReference>
<dbReference type="GO" id="GO:0005886">
    <property type="term" value="C:plasma membrane"/>
    <property type="evidence" value="ECO:0007669"/>
    <property type="project" value="TreeGrafter"/>
</dbReference>
<evidence type="ECO:0000256" key="1">
    <source>
        <dbReference type="ARBA" id="ARBA00004141"/>
    </source>
</evidence>
<feature type="transmembrane region" description="Helical" evidence="6">
    <location>
        <begin position="71"/>
        <end position="94"/>
    </location>
</feature>
<reference evidence="7" key="1">
    <citation type="submission" date="2020-02" db="EMBL/GenBank/DDBJ databases">
        <authorList>
            <person name="Lichtner F.J."/>
        </authorList>
    </citation>
    <scope>NUCLEOTIDE SEQUENCE</scope>
    <source>
        <strain evidence="7">G10</strain>
    </source>
</reference>